<feature type="region of interest" description="Disordered" evidence="1">
    <location>
        <begin position="33"/>
        <end position="121"/>
    </location>
</feature>
<dbReference type="Gene3D" id="2.60.120.200">
    <property type="match status" value="1"/>
</dbReference>
<dbReference type="PROSITE" id="PS51257">
    <property type="entry name" value="PROKAR_LIPOPROTEIN"/>
    <property type="match status" value="1"/>
</dbReference>
<evidence type="ECO:0000256" key="1">
    <source>
        <dbReference type="SAM" id="MobiDB-lite"/>
    </source>
</evidence>
<evidence type="ECO:0000313" key="3">
    <source>
        <dbReference type="Proteomes" id="UP000321046"/>
    </source>
</evidence>
<dbReference type="EMBL" id="VOSL01000043">
    <property type="protein sequence ID" value="TXD36855.1"/>
    <property type="molecule type" value="Genomic_DNA"/>
</dbReference>
<comment type="caution">
    <text evidence="2">The sequence shown here is derived from an EMBL/GenBank/DDBJ whole genome shotgun (WGS) entry which is preliminary data.</text>
</comment>
<gene>
    <name evidence="2" type="ORF">FRC96_09040</name>
</gene>
<protein>
    <submittedName>
        <fullName evidence="2">Uncharacterized protein</fullName>
    </submittedName>
</protein>
<organism evidence="2 3">
    <name type="scientific">Lujinxingia vulgaris</name>
    <dbReference type="NCBI Taxonomy" id="2600176"/>
    <lineage>
        <taxon>Bacteria</taxon>
        <taxon>Deltaproteobacteria</taxon>
        <taxon>Bradymonadales</taxon>
        <taxon>Lujinxingiaceae</taxon>
        <taxon>Lujinxingia</taxon>
    </lineage>
</organism>
<name>A0A5C6X928_9DELT</name>
<dbReference type="RefSeq" id="WP_146974169.1">
    <property type="nucleotide sequence ID" value="NZ_VOSL01000043.1"/>
</dbReference>
<feature type="region of interest" description="Disordered" evidence="1">
    <location>
        <begin position="309"/>
        <end position="328"/>
    </location>
</feature>
<reference evidence="2 3" key="1">
    <citation type="submission" date="2019-08" db="EMBL/GenBank/DDBJ databases">
        <title>Bradymonadales sp. TMQ2.</title>
        <authorList>
            <person name="Liang Q."/>
        </authorList>
    </citation>
    <scope>NUCLEOTIDE SEQUENCE [LARGE SCALE GENOMIC DNA]</scope>
    <source>
        <strain evidence="2 3">TMQ2</strain>
    </source>
</reference>
<dbReference type="OrthoDB" id="5735905at2"/>
<dbReference type="AlphaFoldDB" id="A0A5C6X928"/>
<feature type="compositionally biased region" description="Acidic residues" evidence="1">
    <location>
        <begin position="73"/>
        <end position="87"/>
    </location>
</feature>
<proteinExistence type="predicted"/>
<feature type="compositionally biased region" description="Acidic residues" evidence="1">
    <location>
        <begin position="39"/>
        <end position="55"/>
    </location>
</feature>
<dbReference type="Proteomes" id="UP000321046">
    <property type="component" value="Unassembled WGS sequence"/>
</dbReference>
<evidence type="ECO:0000313" key="2">
    <source>
        <dbReference type="EMBL" id="TXD36855.1"/>
    </source>
</evidence>
<sequence>MLRENTLWGVVVLASALVMSACQGEGTGDDARYLGGDIDAGDAGDVADDTQDDPGDVASDVSDPGDASGDVTPDPDLEVPDASPEPEFEPRFHHDYEEVELGEKPPGGFGRTTVSDQQAFRGERSARVAIEEGDGGGFGKWGLSHPVDPPVLKGGEVWVRVYVWWPESFEFSATPFMKFIRLHNADADGGNHGYNDLYIDNADSTETVLRVIKEMHDVWETYDGPAIPRGRWERYEMYVFVDDVPVDEGGQARFRVWRDDALIFDRTDVPTLETADGSIDHLYIFSYWNNEEPPSNHAFIDDLTLATDASSPPDEDAHGNRWIGDWGG</sequence>
<accession>A0A5C6X928</accession>